<dbReference type="AlphaFoldDB" id="A0A0L0FHK7"/>
<protein>
    <submittedName>
        <fullName evidence="1">Uncharacterized protein</fullName>
    </submittedName>
</protein>
<dbReference type="GeneID" id="25911735"/>
<accession>A0A0L0FHK7</accession>
<evidence type="ECO:0000313" key="2">
    <source>
        <dbReference type="Proteomes" id="UP000054560"/>
    </source>
</evidence>
<dbReference type="RefSeq" id="XP_014150161.1">
    <property type="nucleotide sequence ID" value="XM_014294686.1"/>
</dbReference>
<sequence length="131" mass="14156">MLARHPLMEPTDDTLISPPMIRYQPDMSELGRQRDHAIVDYTGDLAGIGDVFDFTASFFPFQDVPLGTAARVSEAMSGDNVNVRSRQVTAEPPAGSRNTGCSCSGLGGSNKAWRPHTAPGYNRTSSISGYY</sequence>
<organism evidence="1 2">
    <name type="scientific">Sphaeroforma arctica JP610</name>
    <dbReference type="NCBI Taxonomy" id="667725"/>
    <lineage>
        <taxon>Eukaryota</taxon>
        <taxon>Ichthyosporea</taxon>
        <taxon>Ichthyophonida</taxon>
        <taxon>Sphaeroforma</taxon>
    </lineage>
</organism>
<proteinExistence type="predicted"/>
<name>A0A0L0FHK7_9EUKA</name>
<keyword evidence="2" id="KW-1185">Reference proteome</keyword>
<dbReference type="Proteomes" id="UP000054560">
    <property type="component" value="Unassembled WGS sequence"/>
</dbReference>
<dbReference type="EMBL" id="KQ243178">
    <property type="protein sequence ID" value="KNC76259.1"/>
    <property type="molecule type" value="Genomic_DNA"/>
</dbReference>
<reference evidence="1 2" key="1">
    <citation type="submission" date="2011-02" db="EMBL/GenBank/DDBJ databases">
        <title>The Genome Sequence of Sphaeroforma arctica JP610.</title>
        <authorList>
            <consortium name="The Broad Institute Genome Sequencing Platform"/>
            <person name="Russ C."/>
            <person name="Cuomo C."/>
            <person name="Young S.K."/>
            <person name="Zeng Q."/>
            <person name="Gargeya S."/>
            <person name="Alvarado L."/>
            <person name="Berlin A."/>
            <person name="Chapman S.B."/>
            <person name="Chen Z."/>
            <person name="Freedman E."/>
            <person name="Gellesch M."/>
            <person name="Goldberg J."/>
            <person name="Griggs A."/>
            <person name="Gujja S."/>
            <person name="Heilman E."/>
            <person name="Heiman D."/>
            <person name="Howarth C."/>
            <person name="Mehta T."/>
            <person name="Neiman D."/>
            <person name="Pearson M."/>
            <person name="Roberts A."/>
            <person name="Saif S."/>
            <person name="Shea T."/>
            <person name="Shenoy N."/>
            <person name="Sisk P."/>
            <person name="Stolte C."/>
            <person name="Sykes S."/>
            <person name="White J."/>
            <person name="Yandava C."/>
            <person name="Burger G."/>
            <person name="Gray M.W."/>
            <person name="Holland P.W.H."/>
            <person name="King N."/>
            <person name="Lang F.B.F."/>
            <person name="Roger A.J."/>
            <person name="Ruiz-Trillo I."/>
            <person name="Haas B."/>
            <person name="Nusbaum C."/>
            <person name="Birren B."/>
        </authorList>
    </citation>
    <scope>NUCLEOTIDE SEQUENCE [LARGE SCALE GENOMIC DNA]</scope>
    <source>
        <strain evidence="1 2">JP610</strain>
    </source>
</reference>
<evidence type="ECO:0000313" key="1">
    <source>
        <dbReference type="EMBL" id="KNC76259.1"/>
    </source>
</evidence>
<gene>
    <name evidence="1" type="ORF">SARC_11231</name>
</gene>